<dbReference type="Proteomes" id="UP000075230">
    <property type="component" value="Unassembled WGS sequence"/>
</dbReference>
<feature type="region of interest" description="Disordered" evidence="1">
    <location>
        <begin position="22"/>
        <end position="56"/>
    </location>
</feature>
<evidence type="ECO:0000313" key="2">
    <source>
        <dbReference type="EMBL" id="GAT26330.1"/>
    </source>
</evidence>
<name>A0A146FK59_ASPKA</name>
<feature type="compositionally biased region" description="Low complexity" evidence="1">
    <location>
        <begin position="37"/>
        <end position="48"/>
    </location>
</feature>
<dbReference type="AlphaFoldDB" id="A0A146FK59"/>
<sequence length="56" mass="5998">MVRSLIGPPLLLAFAAQLQRSGEKDDLARRDPPKVSPPSDLSVLLLSDGSTPSVRE</sequence>
<reference evidence="3" key="2">
    <citation type="submission" date="2016-02" db="EMBL/GenBank/DDBJ databases">
        <title>Genome sequencing of Aspergillus luchuensis NBRC 4314.</title>
        <authorList>
            <person name="Yamada O."/>
        </authorList>
    </citation>
    <scope>NUCLEOTIDE SEQUENCE [LARGE SCALE GENOMIC DNA]</scope>
    <source>
        <strain evidence="3">RIB 2604</strain>
    </source>
</reference>
<accession>A0A146FK59</accession>
<proteinExistence type="predicted"/>
<evidence type="ECO:0000313" key="3">
    <source>
        <dbReference type="Proteomes" id="UP000075230"/>
    </source>
</evidence>
<evidence type="ECO:0000256" key="1">
    <source>
        <dbReference type="SAM" id="MobiDB-lite"/>
    </source>
</evidence>
<protein>
    <submittedName>
        <fullName evidence="2">Retinol dehydrogenase</fullName>
    </submittedName>
</protein>
<dbReference type="EMBL" id="BCWF01000021">
    <property type="protein sequence ID" value="GAT26330.1"/>
    <property type="molecule type" value="Genomic_DNA"/>
</dbReference>
<comment type="caution">
    <text evidence="2">The sequence shown here is derived from an EMBL/GenBank/DDBJ whole genome shotgun (WGS) entry which is preliminary data.</text>
</comment>
<reference evidence="2 3" key="1">
    <citation type="journal article" date="2016" name="DNA Res.">
        <title>Genome sequence of Aspergillus luchuensis NBRC 4314.</title>
        <authorList>
            <person name="Yamada O."/>
            <person name="Machida M."/>
            <person name="Hosoyama A."/>
            <person name="Goto M."/>
            <person name="Takahashi T."/>
            <person name="Futagami T."/>
            <person name="Yamagata Y."/>
            <person name="Takeuchi M."/>
            <person name="Kobayashi T."/>
            <person name="Koike H."/>
            <person name="Abe K."/>
            <person name="Asai K."/>
            <person name="Arita M."/>
            <person name="Fujita N."/>
            <person name="Fukuda K."/>
            <person name="Higa K."/>
            <person name="Horikawa H."/>
            <person name="Ishikawa T."/>
            <person name="Jinno K."/>
            <person name="Kato Y."/>
            <person name="Kirimura K."/>
            <person name="Mizutani O."/>
            <person name="Nakasone K."/>
            <person name="Sano M."/>
            <person name="Shiraishi Y."/>
            <person name="Tsukahara M."/>
            <person name="Gomi K."/>
        </authorList>
    </citation>
    <scope>NUCLEOTIDE SEQUENCE [LARGE SCALE GENOMIC DNA]</scope>
    <source>
        <strain evidence="2 3">RIB 2604</strain>
    </source>
</reference>
<organism evidence="2 3">
    <name type="scientific">Aspergillus kawachii</name>
    <name type="common">White koji mold</name>
    <name type="synonym">Aspergillus awamori var. kawachi</name>
    <dbReference type="NCBI Taxonomy" id="1069201"/>
    <lineage>
        <taxon>Eukaryota</taxon>
        <taxon>Fungi</taxon>
        <taxon>Dikarya</taxon>
        <taxon>Ascomycota</taxon>
        <taxon>Pezizomycotina</taxon>
        <taxon>Eurotiomycetes</taxon>
        <taxon>Eurotiomycetidae</taxon>
        <taxon>Eurotiales</taxon>
        <taxon>Aspergillaceae</taxon>
        <taxon>Aspergillus</taxon>
        <taxon>Aspergillus subgen. Circumdati</taxon>
    </lineage>
</organism>
<gene>
    <name evidence="2" type="ORF">RIB2604_02100060</name>
</gene>
<feature type="compositionally biased region" description="Basic and acidic residues" evidence="1">
    <location>
        <begin position="22"/>
        <end position="33"/>
    </location>
</feature>